<dbReference type="PANTHER" id="PTHR12011:SF474">
    <property type="entry name" value="ADHESION G PROTEIN-COUPLED RECEPTOR G11-RELATED"/>
    <property type="match status" value="1"/>
</dbReference>
<keyword evidence="3 6" id="KW-1133">Transmembrane helix</keyword>
<evidence type="ECO:0000256" key="2">
    <source>
        <dbReference type="ARBA" id="ARBA00022692"/>
    </source>
</evidence>
<reference evidence="9 10" key="1">
    <citation type="submission" date="2020-02" db="EMBL/GenBank/DDBJ databases">
        <title>A chromosome-scale genome assembly of the black bullhead catfish (Ameiurus melas).</title>
        <authorList>
            <person name="Wen M."/>
            <person name="Zham M."/>
            <person name="Cabau C."/>
            <person name="Klopp C."/>
            <person name="Donnadieu C."/>
            <person name="Roques C."/>
            <person name="Bouchez O."/>
            <person name="Lampietro C."/>
            <person name="Jouanno E."/>
            <person name="Herpin A."/>
            <person name="Louis A."/>
            <person name="Berthelot C."/>
            <person name="Parey E."/>
            <person name="Roest-Crollius H."/>
            <person name="Braasch I."/>
            <person name="Postlethwait J."/>
            <person name="Robinson-Rechavi M."/>
            <person name="Echchiki A."/>
            <person name="Begum T."/>
            <person name="Montfort J."/>
            <person name="Schartl M."/>
            <person name="Bobe J."/>
            <person name="Guiguen Y."/>
        </authorList>
    </citation>
    <scope>NUCLEOTIDE SEQUENCE [LARGE SCALE GENOMIC DNA]</scope>
    <source>
        <strain evidence="9">M_S1</strain>
        <tissue evidence="9">Blood</tissue>
    </source>
</reference>
<protein>
    <submittedName>
        <fullName evidence="9">Uncharacterized protein</fullName>
    </submittedName>
</protein>
<feature type="transmembrane region" description="Helical" evidence="6">
    <location>
        <begin position="493"/>
        <end position="518"/>
    </location>
</feature>
<evidence type="ECO:0000313" key="10">
    <source>
        <dbReference type="Proteomes" id="UP000593565"/>
    </source>
</evidence>
<dbReference type="PROSITE" id="PS50221">
    <property type="entry name" value="GAIN_B"/>
    <property type="match status" value="1"/>
</dbReference>
<gene>
    <name evidence="9" type="ORF">AMELA_G00015720</name>
</gene>
<feature type="transmembrane region" description="Helical" evidence="6">
    <location>
        <begin position="652"/>
        <end position="674"/>
    </location>
</feature>
<dbReference type="Pfam" id="PF01825">
    <property type="entry name" value="GPS"/>
    <property type="match status" value="1"/>
</dbReference>
<evidence type="ECO:0000256" key="3">
    <source>
        <dbReference type="ARBA" id="ARBA00022989"/>
    </source>
</evidence>
<feature type="transmembrane region" description="Helical" evidence="6">
    <location>
        <begin position="723"/>
        <end position="742"/>
    </location>
</feature>
<comment type="caution">
    <text evidence="9">The sequence shown here is derived from an EMBL/GenBank/DDBJ whole genome shotgun (WGS) entry which is preliminary data.</text>
</comment>
<keyword evidence="4 6" id="KW-0472">Membrane</keyword>
<dbReference type="InterPro" id="IPR000832">
    <property type="entry name" value="GPCR_2_secretin-like"/>
</dbReference>
<accession>A0A7J6BCY2</accession>
<feature type="transmembrane region" description="Helical" evidence="6">
    <location>
        <begin position="695"/>
        <end position="717"/>
    </location>
</feature>
<evidence type="ECO:0000256" key="6">
    <source>
        <dbReference type="SAM" id="Phobius"/>
    </source>
</evidence>
<dbReference type="InterPro" id="IPR046338">
    <property type="entry name" value="GAIN_dom_sf"/>
</dbReference>
<evidence type="ECO:0000313" key="9">
    <source>
        <dbReference type="EMBL" id="KAF4091971.1"/>
    </source>
</evidence>
<keyword evidence="10" id="KW-1185">Reference proteome</keyword>
<dbReference type="Pfam" id="PF00002">
    <property type="entry name" value="7tm_2"/>
    <property type="match status" value="1"/>
</dbReference>
<dbReference type="Gene3D" id="2.60.220.50">
    <property type="match status" value="1"/>
</dbReference>
<evidence type="ECO:0000259" key="7">
    <source>
        <dbReference type="PROSITE" id="PS50221"/>
    </source>
</evidence>
<dbReference type="EMBL" id="JAAGNN010000002">
    <property type="protein sequence ID" value="KAF4091971.1"/>
    <property type="molecule type" value="Genomic_DNA"/>
</dbReference>
<keyword evidence="2 6" id="KW-0812">Transmembrane</keyword>
<feature type="domain" description="GAIN-B" evidence="7">
    <location>
        <begin position="334"/>
        <end position="485"/>
    </location>
</feature>
<feature type="transmembrane region" description="Helical" evidence="6">
    <location>
        <begin position="598"/>
        <end position="620"/>
    </location>
</feature>
<comment type="subcellular location">
    <subcellularLocation>
        <location evidence="1">Membrane</location>
        <topology evidence="1">Multi-pass membrane protein</topology>
    </subcellularLocation>
</comment>
<dbReference type="AlphaFoldDB" id="A0A7J6BCY2"/>
<feature type="domain" description="G-protein coupled receptors family 2 profile 2" evidence="8">
    <location>
        <begin position="493"/>
        <end position="746"/>
    </location>
</feature>
<organism evidence="9 10">
    <name type="scientific">Ameiurus melas</name>
    <name type="common">Black bullhead</name>
    <name type="synonym">Silurus melas</name>
    <dbReference type="NCBI Taxonomy" id="219545"/>
    <lineage>
        <taxon>Eukaryota</taxon>
        <taxon>Metazoa</taxon>
        <taxon>Chordata</taxon>
        <taxon>Craniata</taxon>
        <taxon>Vertebrata</taxon>
        <taxon>Euteleostomi</taxon>
        <taxon>Actinopterygii</taxon>
        <taxon>Neopterygii</taxon>
        <taxon>Teleostei</taxon>
        <taxon>Ostariophysi</taxon>
        <taxon>Siluriformes</taxon>
        <taxon>Ictaluridae</taxon>
        <taxon>Ameiurus</taxon>
    </lineage>
</organism>
<dbReference type="PRINTS" id="PR00249">
    <property type="entry name" value="GPCRSECRETIN"/>
</dbReference>
<dbReference type="InterPro" id="IPR017981">
    <property type="entry name" value="GPCR_2-like_7TM"/>
</dbReference>
<dbReference type="Gene3D" id="1.20.1070.10">
    <property type="entry name" value="Rhodopsin 7-helix transmembrane proteins"/>
    <property type="match status" value="1"/>
</dbReference>
<evidence type="ECO:0000256" key="5">
    <source>
        <dbReference type="ARBA" id="ARBA00023157"/>
    </source>
</evidence>
<dbReference type="SMART" id="SM00303">
    <property type="entry name" value="GPS"/>
    <property type="match status" value="1"/>
</dbReference>
<name>A0A7J6BCY2_AMEME</name>
<dbReference type="GO" id="GO:0005886">
    <property type="term" value="C:plasma membrane"/>
    <property type="evidence" value="ECO:0007669"/>
    <property type="project" value="TreeGrafter"/>
</dbReference>
<keyword evidence="5" id="KW-1015">Disulfide bond</keyword>
<feature type="transmembrane region" description="Helical" evidence="6">
    <location>
        <begin position="525"/>
        <end position="546"/>
    </location>
</feature>
<evidence type="ECO:0000256" key="1">
    <source>
        <dbReference type="ARBA" id="ARBA00004141"/>
    </source>
</evidence>
<dbReference type="PROSITE" id="PS50261">
    <property type="entry name" value="G_PROTEIN_RECEP_F2_4"/>
    <property type="match status" value="1"/>
</dbReference>
<proteinExistence type="predicted"/>
<feature type="transmembrane region" description="Helical" evidence="6">
    <location>
        <begin position="566"/>
        <end position="586"/>
    </location>
</feature>
<evidence type="ECO:0000256" key="4">
    <source>
        <dbReference type="ARBA" id="ARBA00023136"/>
    </source>
</evidence>
<dbReference type="InterPro" id="IPR057244">
    <property type="entry name" value="GAIN_B"/>
</dbReference>
<dbReference type="GO" id="GO:0004930">
    <property type="term" value="F:G protein-coupled receptor activity"/>
    <property type="evidence" value="ECO:0007669"/>
    <property type="project" value="InterPro"/>
</dbReference>
<dbReference type="GO" id="GO:0007189">
    <property type="term" value="P:adenylate cyclase-activating G protein-coupled receptor signaling pathway"/>
    <property type="evidence" value="ECO:0007669"/>
    <property type="project" value="TreeGrafter"/>
</dbReference>
<dbReference type="InterPro" id="IPR000203">
    <property type="entry name" value="GPS"/>
</dbReference>
<sequence>MCLADGYTDDRLDENMPMRFRFSSDRCSEYENSYIQKKCQETCKNKDKCQKTCEDLLQSNGNSTCNIEYNNCTECKHRCSECLRGDSNACQDFCSGVCSPCKLDNDCEQIVLFDGGYTGQIQSSCNVSNLSCQNIYNGLSPFNGSTCILSFETELPNNTNETCRFSDSGVWLLNISNTFQINITRNSFRPTRPVCFVKGTHNCNWTSDDLKNCSELKGQRYSSSTGQCENVTCLDHNTICKNAEYNSSCNETGSNDDIIMIFESSPKCYKCGNAFKAVEGHVEFNVMLPRPGSNDNISYSDTMKNVNEMILQQMENRSSVSVSFNDVSGIAVKPQSTSEPIYFMFAKEFNIVEDKDQMKNFDTTFSVPDEALKKASSMNTSTLFTSLLRFPSFPQDDKNSTVLNNEVYSIDMGTEISHLSSSFNLTFRKIDPKAGEPLCYSWDGKGVTPNWTTDGCNTSYVDKSVTCSCQHLTFFAVLMTPSPTISTTDLNNLTYITSIGCGLSLFFLSIALFTHFLLRRGRASISIHILMNLFLALFMLNFTFLINESVANTGNMVVCKLMAGVMHYSMLSAFTWFGMQALHLCLQLAQNVASVQNYITKVCIAGWVPPALVVSAMFIFQKYKKIDVSSNTGKNVSMCWIHESTVHYVVNIGYYALIFLFTFLTFVVMIRWLCLLRFKNPTITISGKKSKSSDALTIMGLCCILGLSWGFAFFAYGPLQVPALYIFTILNSFQGFFLYIYYYKSSRLVGESDTSLEKSSMETTVVENPYGKHKTY</sequence>
<dbReference type="PANTHER" id="PTHR12011">
    <property type="entry name" value="ADHESION G-PROTEIN COUPLED RECEPTOR"/>
    <property type="match status" value="1"/>
</dbReference>
<dbReference type="GO" id="GO:0007166">
    <property type="term" value="P:cell surface receptor signaling pathway"/>
    <property type="evidence" value="ECO:0007669"/>
    <property type="project" value="InterPro"/>
</dbReference>
<evidence type="ECO:0000259" key="8">
    <source>
        <dbReference type="PROSITE" id="PS50261"/>
    </source>
</evidence>
<dbReference type="Proteomes" id="UP000593565">
    <property type="component" value="Unassembled WGS sequence"/>
</dbReference>